<evidence type="ECO:0000313" key="3">
    <source>
        <dbReference type="Proteomes" id="UP001153203"/>
    </source>
</evidence>
<proteinExistence type="predicted"/>
<feature type="domain" description="DUF4365" evidence="1">
    <location>
        <begin position="4"/>
        <end position="134"/>
    </location>
</feature>
<dbReference type="InterPro" id="IPR025375">
    <property type="entry name" value="DUF4365"/>
</dbReference>
<evidence type="ECO:0000259" key="1">
    <source>
        <dbReference type="Pfam" id="PF14280"/>
    </source>
</evidence>
<protein>
    <submittedName>
        <fullName evidence="2">DUF4365 domain-containing protein</fullName>
    </submittedName>
</protein>
<accession>A0A9X4PA98</accession>
<dbReference type="EMBL" id="JAMWGI010000013">
    <property type="protein sequence ID" value="MDG6194505.1"/>
    <property type="molecule type" value="Genomic_DNA"/>
</dbReference>
<comment type="caution">
    <text evidence="2">The sequence shown here is derived from an EMBL/GenBank/DDBJ whole genome shotgun (WGS) entry which is preliminary data.</text>
</comment>
<gene>
    <name evidence="2" type="ORF">NF708_11070</name>
</gene>
<sequence length="328" mass="38601">MLIERLGVSQCEVIFNKLGFIFREQPVEDYGIDAHIETIENDYPSGKLIAVQIKSGLSFFKNSTDKSYIFRGEMKHYNYWLNHSLPVIIVLYNPENETCYWQSVTRETATITGKGWKIEIPKDNILSEANKALIRLANSKSKFQHRYNTLLFAKPWIKDIKEGKRYVLNVEEWINKSSGRGKFMINIVDDNGNKKLILDQSFIGFGTKPYHEVFKKMFPWAKILIDEEFYKDYDFEHDEDDYFSLAERCYLESVNGTFNTENWQFEVSPESPTIEEWKNDQTNIRPYRIGAGEVAFYQLILEVNEVGNAFYTFDNFITRAEMYDNLLR</sequence>
<organism evidence="2 3">
    <name type="scientific">Lactococcus formosensis</name>
    <dbReference type="NCBI Taxonomy" id="1281486"/>
    <lineage>
        <taxon>Bacteria</taxon>
        <taxon>Bacillati</taxon>
        <taxon>Bacillota</taxon>
        <taxon>Bacilli</taxon>
        <taxon>Lactobacillales</taxon>
        <taxon>Streptococcaceae</taxon>
        <taxon>Lactococcus</taxon>
    </lineage>
</organism>
<dbReference type="Proteomes" id="UP001153203">
    <property type="component" value="Unassembled WGS sequence"/>
</dbReference>
<reference evidence="2" key="1">
    <citation type="submission" date="2022-06" db="EMBL/GenBank/DDBJ databases">
        <title>Lactococcus from bovine mastitis in China.</title>
        <authorList>
            <person name="Lin Y."/>
            <person name="Han B."/>
        </authorList>
    </citation>
    <scope>NUCLEOTIDE SEQUENCE</scope>
    <source>
        <strain evidence="2">Hebei-B-39</strain>
    </source>
</reference>
<dbReference type="RefSeq" id="WP_279363782.1">
    <property type="nucleotide sequence ID" value="NZ_JAMWGA010000008.1"/>
</dbReference>
<dbReference type="Pfam" id="PF14280">
    <property type="entry name" value="DUF4365"/>
    <property type="match status" value="1"/>
</dbReference>
<evidence type="ECO:0000313" key="2">
    <source>
        <dbReference type="EMBL" id="MDG6194505.1"/>
    </source>
</evidence>
<name>A0A9X4PA98_9LACT</name>
<dbReference type="AlphaFoldDB" id="A0A9X4PA98"/>